<feature type="domain" description="Xaa-Pro dipeptidyl-peptidase C-terminal" evidence="2">
    <location>
        <begin position="295"/>
        <end position="547"/>
    </location>
</feature>
<organism evidence="3 4">
    <name type="scientific">Mesorhizobium argentiipisi</name>
    <dbReference type="NCBI Taxonomy" id="3015175"/>
    <lineage>
        <taxon>Bacteria</taxon>
        <taxon>Pseudomonadati</taxon>
        <taxon>Pseudomonadota</taxon>
        <taxon>Alphaproteobacteria</taxon>
        <taxon>Hyphomicrobiales</taxon>
        <taxon>Phyllobacteriaceae</taxon>
        <taxon>Mesorhizobium</taxon>
    </lineage>
</organism>
<reference evidence="3 4" key="1">
    <citation type="submission" date="2022-12" db="EMBL/GenBank/DDBJ databases">
        <authorList>
            <person name="Muema E."/>
        </authorList>
    </citation>
    <scope>NUCLEOTIDE SEQUENCE [LARGE SCALE GENOMIC DNA]</scope>
    <source>
        <strain evidence="4">1330</strain>
    </source>
</reference>
<keyword evidence="4" id="KW-1185">Reference proteome</keyword>
<evidence type="ECO:0000259" key="2">
    <source>
        <dbReference type="SMART" id="SM00939"/>
    </source>
</evidence>
<dbReference type="EMBL" id="JAPYKO010000003">
    <property type="protein sequence ID" value="MEI9401933.1"/>
    <property type="molecule type" value="Genomic_DNA"/>
</dbReference>
<dbReference type="SUPFAM" id="SSF53474">
    <property type="entry name" value="alpha/beta-Hydrolases"/>
    <property type="match status" value="1"/>
</dbReference>
<keyword evidence="1 3" id="KW-0378">Hydrolase</keyword>
<dbReference type="Proteomes" id="UP001366503">
    <property type="component" value="Unassembled WGS sequence"/>
</dbReference>
<dbReference type="Pfam" id="PF08530">
    <property type="entry name" value="PepX_C"/>
    <property type="match status" value="1"/>
</dbReference>
<dbReference type="Pfam" id="PF02129">
    <property type="entry name" value="Peptidase_S15"/>
    <property type="match status" value="1"/>
</dbReference>
<dbReference type="InterPro" id="IPR008979">
    <property type="entry name" value="Galactose-bd-like_sf"/>
</dbReference>
<dbReference type="InterPro" id="IPR013736">
    <property type="entry name" value="Xaa-Pro_dipept_C"/>
</dbReference>
<proteinExistence type="predicted"/>
<dbReference type="InterPro" id="IPR005674">
    <property type="entry name" value="CocE/Ser_esterase"/>
</dbReference>
<dbReference type="InterPro" id="IPR029058">
    <property type="entry name" value="AB_hydrolase_fold"/>
</dbReference>
<dbReference type="NCBIfam" id="TIGR00976">
    <property type="entry name" value="CocE_NonD"/>
    <property type="match status" value="1"/>
</dbReference>
<dbReference type="Gene3D" id="2.60.120.260">
    <property type="entry name" value="Galactose-binding domain-like"/>
    <property type="match status" value="1"/>
</dbReference>
<dbReference type="GO" id="GO:0016787">
    <property type="term" value="F:hydrolase activity"/>
    <property type="evidence" value="ECO:0007669"/>
    <property type="project" value="UniProtKB-KW"/>
</dbReference>
<dbReference type="RefSeq" id="WP_337092257.1">
    <property type="nucleotide sequence ID" value="NZ_JAPYKO010000003.1"/>
</dbReference>
<gene>
    <name evidence="3" type="ORF">O7A05_07035</name>
</gene>
<evidence type="ECO:0000313" key="4">
    <source>
        <dbReference type="Proteomes" id="UP001366503"/>
    </source>
</evidence>
<comment type="caution">
    <text evidence="3">The sequence shown here is derived from an EMBL/GenBank/DDBJ whole genome shotgun (WGS) entry which is preliminary data.</text>
</comment>
<dbReference type="SUPFAM" id="SSF49785">
    <property type="entry name" value="Galactose-binding domain-like"/>
    <property type="match status" value="1"/>
</dbReference>
<protein>
    <submittedName>
        <fullName evidence="3">CocE/NonD family hydrolase</fullName>
    </submittedName>
</protein>
<accession>A0ABU8K9P0</accession>
<name>A0ABU8K9P0_9HYPH</name>
<evidence type="ECO:0000256" key="1">
    <source>
        <dbReference type="ARBA" id="ARBA00022801"/>
    </source>
</evidence>
<dbReference type="SMART" id="SM00939">
    <property type="entry name" value="PepX_C"/>
    <property type="match status" value="1"/>
</dbReference>
<dbReference type="Gene3D" id="1.10.3020.10">
    <property type="entry name" value="alpha-amino acid ester hydrolase ( Helical cap domain)"/>
    <property type="match status" value="1"/>
</dbReference>
<dbReference type="Gene3D" id="3.40.50.1820">
    <property type="entry name" value="alpha/beta hydrolase"/>
    <property type="match status" value="1"/>
</dbReference>
<dbReference type="InterPro" id="IPR000383">
    <property type="entry name" value="Xaa-Pro-like_dom"/>
</dbReference>
<sequence length="585" mass="64453">MPLDAEFTEAGVVRKISYVPMKDGTRIAYISYHLKSGPAPAVFLYSPYTASAAAFEIAKPFLEAGYAFVGANFPATGCSEGIIDYWMDRKEGIYGAEVVEWIAQQPWSDGNVGMIGNSSAGTVLFWVAAEQPSHLRAIVGTGVEDGYEDCWHLGGMHQHDITAGWSLNAEFVSQVSGAEDRIRAGDTECAAIRGSDRQVVKRQFFDEARKHPLKNEWWESIYLARDEVAGKVNIPTMLIASWQDDYGSGAVRESARVFTQLMPNVEHKKLVLMNGDHFIGGPGPTSYSLVDDERMRFLDRWVKGVENGIEHELPVAVYWDVTQPDGDPKKSVAGWVTRHETWPEPKVERCPYYLTADARIWPAKLGASPNDGSRPYLYPAGSELYGSNQQFAIQPYEEGVLNYRTAAAVSDMTLLGNPEITLYLSIDHGDDADLELTLKDVDPEGNILFLQSGLLRASLRSIDEKRTYSDEVVQSFRKSEKLVPGEIYEVRMSLLAPVAHVVRQGHSLELTIGAPNPIPHPHIGSIPAGGPSINRVYHSERYPSKIVLPVLPGAVAHAPAPECGMQRGQPCRKGTQFVAGGLPIR</sequence>
<evidence type="ECO:0000313" key="3">
    <source>
        <dbReference type="EMBL" id="MEI9401933.1"/>
    </source>
</evidence>